<sequence length="140" mass="15933">MATRKLVVKTSDLRKAIPMRVKLQAALLAAGFSFEEVTTPGAIEFDHTPPLGLRRVVGNDFDPPQHAPQYITPRAKADHRKKTSGAGATCADSDVHKIHKARRLSREHEEFQARILAPDKKRDERPRSKWPKRQIARRRK</sequence>
<dbReference type="RefSeq" id="WP_108916458.1">
    <property type="nucleotide sequence ID" value="NZ_BGJY01000018.1"/>
</dbReference>
<dbReference type="EMBL" id="PUIV01000006">
    <property type="protein sequence ID" value="PWB94705.1"/>
    <property type="molecule type" value="Genomic_DNA"/>
</dbReference>
<comment type="caution">
    <text evidence="2">The sequence shown here is derived from an EMBL/GenBank/DDBJ whole genome shotgun (WGS) entry which is preliminary data.</text>
</comment>
<evidence type="ECO:0000313" key="2">
    <source>
        <dbReference type="EMBL" id="PWB94705.1"/>
    </source>
</evidence>
<evidence type="ECO:0000256" key="1">
    <source>
        <dbReference type="SAM" id="MobiDB-lite"/>
    </source>
</evidence>
<evidence type="ECO:0000313" key="3">
    <source>
        <dbReference type="Proteomes" id="UP000245137"/>
    </source>
</evidence>
<gene>
    <name evidence="2" type="ORF">C5689_06475</name>
</gene>
<accession>A0A2U1SSX4</accession>
<protein>
    <submittedName>
        <fullName evidence="2">Uncharacterized protein</fullName>
    </submittedName>
</protein>
<dbReference type="AlphaFoldDB" id="A0A2U1SSX4"/>
<proteinExistence type="predicted"/>
<reference evidence="2 3" key="1">
    <citation type="journal article" date="2018" name="Appl. Microbiol. Biotechnol.">
        <title>Co-cultivation of the strictly anaerobic methanogen Methanosarcina barkeri with aerobic methanotrophs in an oxygen-limited membrane bioreactor.</title>
        <authorList>
            <person name="In 't Zandt M.H."/>
            <person name="van den Bosch T.J.M."/>
            <person name="Rijkers R."/>
            <person name="van Kessel M.A.H.J."/>
            <person name="Jetten M.S.M."/>
            <person name="Welte C.U."/>
        </authorList>
    </citation>
    <scope>NUCLEOTIDE SEQUENCE [LARGE SCALE GENOMIC DNA]</scope>
    <source>
        <strain evidence="2 3">DSM 17706</strain>
    </source>
</reference>
<dbReference type="Proteomes" id="UP000245137">
    <property type="component" value="Unassembled WGS sequence"/>
</dbReference>
<feature type="compositionally biased region" description="Basic residues" evidence="1">
    <location>
        <begin position="128"/>
        <end position="140"/>
    </location>
</feature>
<organism evidence="2 3">
    <name type="scientific">Methylosinus sporium</name>
    <dbReference type="NCBI Taxonomy" id="428"/>
    <lineage>
        <taxon>Bacteria</taxon>
        <taxon>Pseudomonadati</taxon>
        <taxon>Pseudomonadota</taxon>
        <taxon>Alphaproteobacteria</taxon>
        <taxon>Hyphomicrobiales</taxon>
        <taxon>Methylocystaceae</taxon>
        <taxon>Methylosinus</taxon>
    </lineage>
</organism>
<feature type="region of interest" description="Disordered" evidence="1">
    <location>
        <begin position="58"/>
        <end position="140"/>
    </location>
</feature>
<feature type="compositionally biased region" description="Basic and acidic residues" evidence="1">
    <location>
        <begin position="104"/>
        <end position="127"/>
    </location>
</feature>
<name>A0A2U1SSX4_METSR</name>
<keyword evidence="3" id="KW-1185">Reference proteome</keyword>